<sequence>MKKLMLLIGFLIIILCGCATEPTTIEEKTSITKEEQAAIDKQEEIVGEINLVKSYFSQMVEAIENNDEEGFLKFQNKSNSLFYKEQERWIEEAIFKKNQGYNITVHLRKVNLISLEKGTIELSVNMKYQDTESNNKVTYSILKLNNIWKIDDVPFEKITKGNIAVLYVTDLEEQAQMVLNEASDIIELYSREFDWEPKEITIKLYDSMEQVSATVPWTGLAGWNETGESLKLMIPSMVPNNSFNILAHELSHKMLSDFSNDNLSLYLQEGVASFLQSVVEKDETDKPTINLNNLAEVEQRLLENEELVFLPISDMNKLDYTQSFEISSFGFLLADYLITTQGFDTFFSMVKDLANDPYIDSRSEHKLQILSERTTKALEKVFGPVNQLSEDYANYLTDKK</sequence>
<dbReference type="PROSITE" id="PS51257">
    <property type="entry name" value="PROKAR_LIPOPROTEIN"/>
    <property type="match status" value="1"/>
</dbReference>
<dbReference type="AlphaFoldDB" id="A0A544TMN8"/>
<evidence type="ECO:0008006" key="4">
    <source>
        <dbReference type="Google" id="ProtNLM"/>
    </source>
</evidence>
<protein>
    <recommendedName>
        <fullName evidence="4">DUF4878 domain-containing protein</fullName>
    </recommendedName>
</protein>
<evidence type="ECO:0000313" key="2">
    <source>
        <dbReference type="EMBL" id="TQR18670.1"/>
    </source>
</evidence>
<keyword evidence="1" id="KW-0732">Signal</keyword>
<dbReference type="EMBL" id="VDGI01000019">
    <property type="protein sequence ID" value="TQR18670.1"/>
    <property type="molecule type" value="Genomic_DNA"/>
</dbReference>
<organism evidence="2 3">
    <name type="scientific">Psychrobacillus vulpis</name>
    <dbReference type="NCBI Taxonomy" id="2325572"/>
    <lineage>
        <taxon>Bacteria</taxon>
        <taxon>Bacillati</taxon>
        <taxon>Bacillota</taxon>
        <taxon>Bacilli</taxon>
        <taxon>Bacillales</taxon>
        <taxon>Bacillaceae</taxon>
        <taxon>Psychrobacillus</taxon>
    </lineage>
</organism>
<accession>A0A544TMN8</accession>
<keyword evidence="3" id="KW-1185">Reference proteome</keyword>
<feature type="chain" id="PRO_5039034245" description="DUF4878 domain-containing protein" evidence="1">
    <location>
        <begin position="20"/>
        <end position="400"/>
    </location>
</feature>
<proteinExistence type="predicted"/>
<evidence type="ECO:0000256" key="1">
    <source>
        <dbReference type="SAM" id="SignalP"/>
    </source>
</evidence>
<name>A0A544TMN8_9BACI</name>
<reference evidence="2 3" key="1">
    <citation type="submission" date="2019-06" db="EMBL/GenBank/DDBJ databases">
        <title>Psychrobacillus vulpis sp. nov., a new species isolated from feces of a red fox that inhabits in The Tablas de Daimiel Natural Park, Albacete, Spain.</title>
        <authorList>
            <person name="Rodriguez M."/>
            <person name="Reina J.C."/>
            <person name="Bejar V."/>
            <person name="Llamas I."/>
        </authorList>
    </citation>
    <scope>NUCLEOTIDE SEQUENCE [LARGE SCALE GENOMIC DNA]</scope>
    <source>
        <strain evidence="2 3">Z8</strain>
    </source>
</reference>
<feature type="signal peptide" evidence="1">
    <location>
        <begin position="1"/>
        <end position="19"/>
    </location>
</feature>
<gene>
    <name evidence="2" type="ORF">FG384_15560</name>
</gene>
<dbReference type="RefSeq" id="WP_142643589.1">
    <property type="nucleotide sequence ID" value="NZ_VDGI01000019.1"/>
</dbReference>
<comment type="caution">
    <text evidence="2">The sequence shown here is derived from an EMBL/GenBank/DDBJ whole genome shotgun (WGS) entry which is preliminary data.</text>
</comment>
<evidence type="ECO:0000313" key="3">
    <source>
        <dbReference type="Proteomes" id="UP000316626"/>
    </source>
</evidence>
<dbReference type="Proteomes" id="UP000316626">
    <property type="component" value="Unassembled WGS sequence"/>
</dbReference>
<dbReference type="OrthoDB" id="57539at2"/>